<dbReference type="GO" id="GO:0006096">
    <property type="term" value="P:glycolytic process"/>
    <property type="evidence" value="ECO:0007669"/>
    <property type="project" value="UniProtKB-KW"/>
</dbReference>
<dbReference type="SUPFAM" id="SSF53649">
    <property type="entry name" value="Alkaline phosphatase-like"/>
    <property type="match status" value="1"/>
</dbReference>
<comment type="pathway">
    <text evidence="3">Carbohydrate degradation.</text>
</comment>
<dbReference type="CDD" id="cd16011">
    <property type="entry name" value="iPGM_like"/>
    <property type="match status" value="1"/>
</dbReference>
<dbReference type="InterPro" id="IPR004456">
    <property type="entry name" value="Pglycerate_mutase_ApgM"/>
</dbReference>
<feature type="domain" description="Metalloenzyme" evidence="6">
    <location>
        <begin position="3"/>
        <end position="404"/>
    </location>
</feature>
<comment type="catalytic activity">
    <reaction evidence="1">
        <text>(2R)-2-phosphoglycerate = (2R)-3-phosphoglycerate</text>
        <dbReference type="Rhea" id="RHEA:15901"/>
        <dbReference type="ChEBI" id="CHEBI:58272"/>
        <dbReference type="ChEBI" id="CHEBI:58289"/>
        <dbReference type="EC" id="5.4.2.12"/>
    </reaction>
</comment>
<evidence type="ECO:0000256" key="1">
    <source>
        <dbReference type="ARBA" id="ARBA00000370"/>
    </source>
</evidence>
<evidence type="ECO:0000259" key="6">
    <source>
        <dbReference type="Pfam" id="PF01676"/>
    </source>
</evidence>
<dbReference type="OrthoDB" id="113620at2759"/>
<dbReference type="Pfam" id="PF01676">
    <property type="entry name" value="Metalloenzyme"/>
    <property type="match status" value="1"/>
</dbReference>
<dbReference type="InterPro" id="IPR017850">
    <property type="entry name" value="Alkaline_phosphatase_core_sf"/>
</dbReference>
<keyword evidence="5" id="KW-0324">Glycolysis</keyword>
<dbReference type="PANTHER" id="PTHR31209">
    <property type="entry name" value="COFACTOR-INDEPENDENT PHOSPHOGLYCERATE MUTASE"/>
    <property type="match status" value="1"/>
</dbReference>
<evidence type="ECO:0000256" key="5">
    <source>
        <dbReference type="ARBA" id="ARBA00023152"/>
    </source>
</evidence>
<dbReference type="EMBL" id="JAHDYR010000047">
    <property type="protein sequence ID" value="KAG9391879.1"/>
    <property type="molecule type" value="Genomic_DNA"/>
</dbReference>
<dbReference type="GO" id="GO:0046872">
    <property type="term" value="F:metal ion binding"/>
    <property type="evidence" value="ECO:0007669"/>
    <property type="project" value="InterPro"/>
</dbReference>
<dbReference type="PANTHER" id="PTHR31209:SF0">
    <property type="entry name" value="METALLOENZYME DOMAIN-CONTAINING PROTEIN"/>
    <property type="match status" value="1"/>
</dbReference>
<gene>
    <name evidence="7" type="ORF">J8273_6833</name>
</gene>
<accession>A0A8J6B0W3</accession>
<evidence type="ECO:0000256" key="3">
    <source>
        <dbReference type="ARBA" id="ARBA00004921"/>
    </source>
</evidence>
<dbReference type="Proteomes" id="UP000717585">
    <property type="component" value="Unassembled WGS sequence"/>
</dbReference>
<comment type="function">
    <text evidence="2">Catalyzes the interconversion of 2-phosphoglycerate and 3-phosphoglycerate.</text>
</comment>
<reference evidence="7" key="1">
    <citation type="submission" date="2021-05" db="EMBL/GenBank/DDBJ databases">
        <title>A free-living protist that lacks canonical eukaryotic 1 DNA replication and segregation systems.</title>
        <authorList>
            <person name="Salas-Leiva D.E."/>
            <person name="Tromer E.C."/>
            <person name="Curtis B.A."/>
            <person name="Jerlstrom-Hultqvist J."/>
            <person name="Kolisko M."/>
            <person name="Yi Z."/>
            <person name="Salas-Leiva J.S."/>
            <person name="Gallot-Lavallee L."/>
            <person name="Kops G.J.P.L."/>
            <person name="Archibald J.M."/>
            <person name="Simpson A.G.B."/>
            <person name="Roger A.J."/>
        </authorList>
    </citation>
    <scope>NUCLEOTIDE SEQUENCE</scope>
    <source>
        <strain evidence="7">BICM</strain>
    </source>
</reference>
<evidence type="ECO:0000256" key="4">
    <source>
        <dbReference type="ARBA" id="ARBA00005524"/>
    </source>
</evidence>
<dbReference type="AlphaFoldDB" id="A0A8J6B0W3"/>
<keyword evidence="8" id="KW-1185">Reference proteome</keyword>
<name>A0A8J6B0W3_9EUKA</name>
<protein>
    <submittedName>
        <fullName evidence="7">Bisphosphoglycerate-independent phosphoglycerate mutase</fullName>
    </submittedName>
</protein>
<evidence type="ECO:0000313" key="7">
    <source>
        <dbReference type="EMBL" id="KAG9391879.1"/>
    </source>
</evidence>
<comment type="caution">
    <text evidence="7">The sequence shown here is derived from an EMBL/GenBank/DDBJ whole genome shotgun (WGS) entry which is preliminary data.</text>
</comment>
<dbReference type="PIRSF" id="PIRSF006392">
    <property type="entry name" value="IPGAM_arch"/>
    <property type="match status" value="1"/>
</dbReference>
<dbReference type="Gene3D" id="3.40.720.10">
    <property type="entry name" value="Alkaline Phosphatase, subunit A"/>
    <property type="match status" value="2"/>
</dbReference>
<comment type="similarity">
    <text evidence="4">Belongs to the BPG-independent phosphoglycerate mutase family. A-PGAM subfamily.</text>
</comment>
<proteinExistence type="inferred from homology"/>
<dbReference type="Pfam" id="PF10143">
    <property type="entry name" value="PhosphMutase"/>
    <property type="match status" value="1"/>
</dbReference>
<evidence type="ECO:0000256" key="2">
    <source>
        <dbReference type="ARBA" id="ARBA00002315"/>
    </source>
</evidence>
<dbReference type="GO" id="GO:0004619">
    <property type="term" value="F:phosphoglycerate mutase activity"/>
    <property type="evidence" value="ECO:0007669"/>
    <property type="project" value="UniProtKB-EC"/>
</dbReference>
<organism evidence="7 8">
    <name type="scientific">Carpediemonas membranifera</name>
    <dbReference type="NCBI Taxonomy" id="201153"/>
    <lineage>
        <taxon>Eukaryota</taxon>
        <taxon>Metamonada</taxon>
        <taxon>Carpediemonas-like organisms</taxon>
        <taxon>Carpediemonas</taxon>
    </lineage>
</organism>
<sequence length="409" mass="43984">MGMKVVYLLLDGVGDCPLQEPSEWKGRTPLEIAKTPNLDAIAARGVCGMVDPVAPGKACGSDTAHLNLFGYPPEQYYVGRGCYETLGAGMRITPQDVAFKSNFATIEGTTVTKRRADRSFEHEGPILAGLLDGTVIPGFPDLSIKVMYTTEHRCAVAIVGPGLSDKITGTDPLVDDRPLCVSEPLDSTAEARKTADALNTLTKEVTRKLETHPINVERRARGKNPANLVLFRGPGSLAPTPPVAEKYGIKGAVIAPTAIIRGVAESVGFDLPKLPKEATGGMDSDFKVKVAAVLDALDEYDFVFVHFKGIDDASHEGDSHEKVRQIERVDAAIAPLLERNDVVLVLSGDHSTPCIKKDHSFESVPFVYCDPVASADAVTAYTEKECAKGDMGRFPGDRVMPLIVSRIKQ</sequence>
<dbReference type="InterPro" id="IPR006124">
    <property type="entry name" value="Metalloenzyme"/>
</dbReference>
<dbReference type="NCBIfam" id="TIGR00306">
    <property type="entry name" value="apgM"/>
    <property type="match status" value="1"/>
</dbReference>
<evidence type="ECO:0000313" key="8">
    <source>
        <dbReference type="Proteomes" id="UP000717585"/>
    </source>
</evidence>